<dbReference type="Proteomes" id="UP000321548">
    <property type="component" value="Unassembled WGS sequence"/>
</dbReference>
<organism evidence="1 2">
    <name type="scientific">Zeimonas arvi</name>
    <dbReference type="NCBI Taxonomy" id="2498847"/>
    <lineage>
        <taxon>Bacteria</taxon>
        <taxon>Pseudomonadati</taxon>
        <taxon>Pseudomonadota</taxon>
        <taxon>Betaproteobacteria</taxon>
        <taxon>Burkholderiales</taxon>
        <taxon>Burkholderiaceae</taxon>
        <taxon>Zeimonas</taxon>
    </lineage>
</organism>
<reference evidence="1 2" key="1">
    <citation type="submission" date="2019-06" db="EMBL/GenBank/DDBJ databases">
        <title>Quisquiliibacterium sp. nov., isolated from a maize field.</title>
        <authorList>
            <person name="Lin S.-Y."/>
            <person name="Tsai C.-F."/>
            <person name="Young C.-C."/>
        </authorList>
    </citation>
    <scope>NUCLEOTIDE SEQUENCE [LARGE SCALE GENOMIC DNA]</scope>
    <source>
        <strain evidence="1 2">CC-CFT501</strain>
    </source>
</reference>
<comment type="caution">
    <text evidence="1">The sequence shown here is derived from an EMBL/GenBank/DDBJ whole genome shotgun (WGS) entry which is preliminary data.</text>
</comment>
<keyword evidence="2" id="KW-1185">Reference proteome</keyword>
<name>A0A5C8P2H6_9BURK</name>
<gene>
    <name evidence="1" type="ORF">FHP08_04470</name>
</gene>
<proteinExistence type="predicted"/>
<evidence type="ECO:0000313" key="1">
    <source>
        <dbReference type="EMBL" id="TXL67406.1"/>
    </source>
</evidence>
<dbReference type="OrthoDB" id="8889622at2"/>
<evidence type="ECO:0000313" key="2">
    <source>
        <dbReference type="Proteomes" id="UP000321548"/>
    </source>
</evidence>
<sequence length="177" mass="20290">MLRASFTAYCNELNERFRLARAPVSYHNGFIQLTTDEKLELEVVQPFWKLVADKPWENVSIDMAEAVDRRDTEGRDPAFYAAKALESVIKIISEQKGWTRGHERGAANYIDNLVSERNGRRYIDVWEKDLLAAFFAKVRNQLGHGPGGEPMPNLSNQQTDWAIANSMSWCKSLIERL</sequence>
<protein>
    <submittedName>
        <fullName evidence="1">Uncharacterized protein</fullName>
    </submittedName>
</protein>
<accession>A0A5C8P2H6</accession>
<dbReference type="EMBL" id="VDUY01000002">
    <property type="protein sequence ID" value="TXL67406.1"/>
    <property type="molecule type" value="Genomic_DNA"/>
</dbReference>
<dbReference type="AlphaFoldDB" id="A0A5C8P2H6"/>